<dbReference type="EMBL" id="PGXC01000003">
    <property type="protein sequence ID" value="PKK91346.1"/>
    <property type="molecule type" value="Genomic_DNA"/>
</dbReference>
<dbReference type="Gene3D" id="2.60.40.4070">
    <property type="match status" value="1"/>
</dbReference>
<feature type="domain" description="FlgD/Vpr Ig-like" evidence="2">
    <location>
        <begin position="613"/>
        <end position="682"/>
    </location>
</feature>
<evidence type="ECO:0000313" key="3">
    <source>
        <dbReference type="EMBL" id="PKK91346.1"/>
    </source>
</evidence>
<evidence type="ECO:0000259" key="2">
    <source>
        <dbReference type="Pfam" id="PF13860"/>
    </source>
</evidence>
<reference evidence="3 4" key="1">
    <citation type="journal article" date="2017" name="ISME J.">
        <title>Potential for microbial H2 and metal transformations associated with novel bacteria and archaea in deep terrestrial subsurface sediments.</title>
        <authorList>
            <person name="Hernsdorf A.W."/>
            <person name="Amano Y."/>
            <person name="Miyakawa K."/>
            <person name="Ise K."/>
            <person name="Suzuki Y."/>
            <person name="Anantharaman K."/>
            <person name="Probst A."/>
            <person name="Burstein D."/>
            <person name="Thomas B.C."/>
            <person name="Banfield J.F."/>
        </authorList>
    </citation>
    <scope>NUCLEOTIDE SEQUENCE [LARGE SCALE GENOMIC DNA]</scope>
    <source>
        <strain evidence="3">HGW-Wallbacteria-1</strain>
    </source>
</reference>
<name>A0A2N1PSP3_9BACT</name>
<proteinExistence type="predicted"/>
<dbReference type="Pfam" id="PF13860">
    <property type="entry name" value="FlgD_ig"/>
    <property type="match status" value="1"/>
</dbReference>
<accession>A0A2N1PSP3</accession>
<feature type="signal peptide" evidence="1">
    <location>
        <begin position="1"/>
        <end position="25"/>
    </location>
</feature>
<evidence type="ECO:0000256" key="1">
    <source>
        <dbReference type="SAM" id="SignalP"/>
    </source>
</evidence>
<dbReference type="InterPro" id="IPR025965">
    <property type="entry name" value="FlgD/Vpr_Ig-like"/>
</dbReference>
<dbReference type="NCBIfam" id="NF045524">
    <property type="entry name" value="MXAN_6640_HExxH"/>
    <property type="match status" value="1"/>
</dbReference>
<protein>
    <recommendedName>
        <fullName evidence="2">FlgD/Vpr Ig-like domain-containing protein</fullName>
    </recommendedName>
</protein>
<dbReference type="NCBIfam" id="TIGR04183">
    <property type="entry name" value="Por_Secre_tail"/>
    <property type="match status" value="1"/>
</dbReference>
<feature type="chain" id="PRO_5014903659" description="FlgD/Vpr Ig-like domain-containing protein" evidence="1">
    <location>
        <begin position="26"/>
        <end position="698"/>
    </location>
</feature>
<dbReference type="InterPro" id="IPR026444">
    <property type="entry name" value="Secre_tail"/>
</dbReference>
<keyword evidence="1" id="KW-0732">Signal</keyword>
<gene>
    <name evidence="3" type="ORF">CVV64_06145</name>
</gene>
<dbReference type="AlphaFoldDB" id="A0A2N1PSP3"/>
<organism evidence="3 4">
    <name type="scientific">Candidatus Wallbacteria bacterium HGW-Wallbacteria-1</name>
    <dbReference type="NCBI Taxonomy" id="2013854"/>
    <lineage>
        <taxon>Bacteria</taxon>
        <taxon>Candidatus Walliibacteriota</taxon>
    </lineage>
</organism>
<sequence>MNFFRKLATAALVASLALGSGGVLAAGATGPLDEEGLVRSVTSLFARSSRGLSRASSDSSGSATASFSPKSASMTVLEAAVKWDELSDSSRDSLQNYMMRPTGTGDAYYYGDPLVHPVQTRNTTHFAIHYSVDVTSRHVVSNPTLDVVSTNGTFTAIDTTVANGIPDYVDKVAVAFEQSWSFLCDPTSFAFENPASDAPALDVDGRYDVYLVDLENGIYGITFPETSDPRISYIVMENDFNEDEFRKNEDLLIAVTAIHEFFHAIQYTMDPWEEKWFMEVSSTFVEDLFVDDVNDYVQYLSSFFRNTNRSLTTFNGLHEYGSALFMKFLSERFKDASDKTFTLGGRTMDVKMVLKRVWDRCKASGGENSVAALEATLTDTATGYDSSLSRAYREFMIWCFFTGSLNPSGNFPAPLLTNTNVFADYSSDVVYATLNHRPLGSVVRNSFFEDDDSNSLVRAVEYPGVTIGQSVNSYPSLAKQPTAALPQYLGTTFLEFVPVNTTRKELKVTFDGYDSAGWSVLAIKRRADGGADFEDMTLNAASQDGEIAVEEFGSQEKYVRVTLAISVIRAQTGMSRSYAYPFTFSATSGLSFERQTSIVEAFAYPNPARNGISTIRYNLMRNADVTLKVYDSRGRLVTTLLDGVNQDAAQFPAGHETVWQGLNDEGTRVANGVYFFKVQADTTTAPRSETTGKIVILR</sequence>
<dbReference type="Proteomes" id="UP000233256">
    <property type="component" value="Unassembled WGS sequence"/>
</dbReference>
<comment type="caution">
    <text evidence="3">The sequence shown here is derived from an EMBL/GenBank/DDBJ whole genome shotgun (WGS) entry which is preliminary data.</text>
</comment>
<evidence type="ECO:0000313" key="4">
    <source>
        <dbReference type="Proteomes" id="UP000233256"/>
    </source>
</evidence>